<reference evidence="2 3" key="1">
    <citation type="submission" date="2019-02" db="EMBL/GenBank/DDBJ databases">
        <title>The Batch Genome Submission of Acinetobacter spp. strains.</title>
        <authorList>
            <person name="Qin J."/>
            <person name="Hu Y."/>
            <person name="Ye H."/>
            <person name="Wei L."/>
            <person name="Feng Y."/>
            <person name="Zong Z."/>
        </authorList>
    </citation>
    <scope>NUCLEOTIDE SEQUENCE [LARGE SCALE GENOMIC DNA]</scope>
    <source>
        <strain evidence="2 3">WCHABo060081</strain>
    </source>
</reference>
<proteinExistence type="predicted"/>
<name>A0A4Q7AUD7_9GAMM</name>
<dbReference type="Pfam" id="PF03869">
    <property type="entry name" value="Arc"/>
    <property type="match status" value="1"/>
</dbReference>
<dbReference type="EMBL" id="SGSU01000030">
    <property type="protein sequence ID" value="RZG63966.1"/>
    <property type="molecule type" value="Genomic_DNA"/>
</dbReference>
<evidence type="ECO:0000259" key="1">
    <source>
        <dbReference type="Pfam" id="PF03869"/>
    </source>
</evidence>
<dbReference type="AlphaFoldDB" id="A0A4Q7AUD7"/>
<evidence type="ECO:0000313" key="3">
    <source>
        <dbReference type="Proteomes" id="UP000293483"/>
    </source>
</evidence>
<gene>
    <name evidence="2" type="ORF">EXE25_18065</name>
</gene>
<dbReference type="InterPro" id="IPR013321">
    <property type="entry name" value="Arc_rbn_hlx_hlx"/>
</dbReference>
<accession>A0A4Q7AUD7</accession>
<dbReference type="Proteomes" id="UP000293483">
    <property type="component" value="Unassembled WGS sequence"/>
</dbReference>
<evidence type="ECO:0000313" key="2">
    <source>
        <dbReference type="EMBL" id="RZG63966.1"/>
    </source>
</evidence>
<dbReference type="RefSeq" id="WP_130148678.1">
    <property type="nucleotide sequence ID" value="NZ_SGSU01000030.1"/>
</dbReference>
<dbReference type="GO" id="GO:0003677">
    <property type="term" value="F:DNA binding"/>
    <property type="evidence" value="ECO:0007669"/>
    <property type="project" value="UniProtKB-KW"/>
</dbReference>
<dbReference type="Gene3D" id="1.10.1220.10">
    <property type="entry name" value="Met repressor-like"/>
    <property type="match status" value="1"/>
</dbReference>
<keyword evidence="2" id="KW-0238">DNA-binding</keyword>
<dbReference type="InterPro" id="IPR005569">
    <property type="entry name" value="Arc_DNA-bd_dom"/>
</dbReference>
<sequence length="125" mass="14693">MSENQRDPQYKLRWSEELRQKVAQSAKAYNRSMNADIIARLERSFLTESEFSPLNMPPEELAQRLKTIVDQKNQNQSEKVVISREYLNELLEIKKSLRDLSLAVLDLEKHTLDSEAEEFIENPKK</sequence>
<organism evidence="2 3">
    <name type="scientific">Acinetobacter bouvetii</name>
    <dbReference type="NCBI Taxonomy" id="202951"/>
    <lineage>
        <taxon>Bacteria</taxon>
        <taxon>Pseudomonadati</taxon>
        <taxon>Pseudomonadota</taxon>
        <taxon>Gammaproteobacteria</taxon>
        <taxon>Moraxellales</taxon>
        <taxon>Moraxellaceae</taxon>
        <taxon>Acinetobacter</taxon>
    </lineage>
</organism>
<feature type="domain" description="Arc-like DNA binding" evidence="1">
    <location>
        <begin position="6"/>
        <end position="50"/>
    </location>
</feature>
<dbReference type="GO" id="GO:0006355">
    <property type="term" value="P:regulation of DNA-templated transcription"/>
    <property type="evidence" value="ECO:0007669"/>
    <property type="project" value="InterPro"/>
</dbReference>
<dbReference type="InterPro" id="IPR010985">
    <property type="entry name" value="Ribbon_hlx_hlx"/>
</dbReference>
<dbReference type="SUPFAM" id="SSF47598">
    <property type="entry name" value="Ribbon-helix-helix"/>
    <property type="match status" value="1"/>
</dbReference>
<protein>
    <submittedName>
        <fullName evidence="2">Arc family DNA-binding protein</fullName>
    </submittedName>
</protein>
<comment type="caution">
    <text evidence="2">The sequence shown here is derived from an EMBL/GenBank/DDBJ whole genome shotgun (WGS) entry which is preliminary data.</text>
</comment>